<accession>A0A0B2PT09</accession>
<gene>
    <name evidence="1" type="ORF">glysoja_027892</name>
</gene>
<name>A0A0B2PT09_GLYSO</name>
<evidence type="ECO:0000313" key="1">
    <source>
        <dbReference type="EMBL" id="KHN12506.1"/>
    </source>
</evidence>
<protein>
    <submittedName>
        <fullName evidence="1">Uncharacterized protein</fullName>
    </submittedName>
</protein>
<organism evidence="1">
    <name type="scientific">Glycine soja</name>
    <name type="common">Wild soybean</name>
    <dbReference type="NCBI Taxonomy" id="3848"/>
    <lineage>
        <taxon>Eukaryota</taxon>
        <taxon>Viridiplantae</taxon>
        <taxon>Streptophyta</taxon>
        <taxon>Embryophyta</taxon>
        <taxon>Tracheophyta</taxon>
        <taxon>Spermatophyta</taxon>
        <taxon>Magnoliopsida</taxon>
        <taxon>eudicotyledons</taxon>
        <taxon>Gunneridae</taxon>
        <taxon>Pentapetalae</taxon>
        <taxon>rosids</taxon>
        <taxon>fabids</taxon>
        <taxon>Fabales</taxon>
        <taxon>Fabaceae</taxon>
        <taxon>Papilionoideae</taxon>
        <taxon>50 kb inversion clade</taxon>
        <taxon>NPAAA clade</taxon>
        <taxon>indigoferoid/millettioid clade</taxon>
        <taxon>Phaseoleae</taxon>
        <taxon>Glycine</taxon>
        <taxon>Glycine subgen. Soja</taxon>
    </lineage>
</organism>
<proteinExistence type="predicted"/>
<sequence>MSALMVRQLDLLEQFRDMSLACEITSSSIKLGMLRVTSELLSEIHEGQKSD</sequence>
<feature type="non-terminal residue" evidence="1">
    <location>
        <position position="51"/>
    </location>
</feature>
<dbReference type="Proteomes" id="UP000053555">
    <property type="component" value="Unassembled WGS sequence"/>
</dbReference>
<reference evidence="1" key="1">
    <citation type="submission" date="2014-07" db="EMBL/GenBank/DDBJ databases">
        <title>Identification of a novel salt tolerance gene in wild soybean by whole-genome sequencing.</title>
        <authorList>
            <person name="Lam H.-M."/>
            <person name="Qi X."/>
            <person name="Li M.-W."/>
            <person name="Liu X."/>
            <person name="Xie M."/>
            <person name="Ni M."/>
            <person name="Xu X."/>
        </authorList>
    </citation>
    <scope>NUCLEOTIDE SEQUENCE [LARGE SCALE GENOMIC DNA]</scope>
    <source>
        <tissue evidence="1">Root</tissue>
    </source>
</reference>
<dbReference type="AlphaFoldDB" id="A0A0B2PT09"/>
<dbReference type="EMBL" id="KN663078">
    <property type="protein sequence ID" value="KHN12506.1"/>
    <property type="molecule type" value="Genomic_DNA"/>
</dbReference>